<keyword evidence="10" id="KW-1185">Reference proteome</keyword>
<evidence type="ECO:0000256" key="4">
    <source>
        <dbReference type="ARBA" id="ARBA00022475"/>
    </source>
</evidence>
<feature type="transmembrane region" description="Helical" evidence="8">
    <location>
        <begin position="76"/>
        <end position="96"/>
    </location>
</feature>
<gene>
    <name evidence="9" type="ORF">ACFOPQ_12850</name>
</gene>
<keyword evidence="3" id="KW-0813">Transport</keyword>
<comment type="caution">
    <text evidence="9">The sequence shown here is derived from an EMBL/GenBank/DDBJ whole genome shotgun (WGS) entry which is preliminary data.</text>
</comment>
<dbReference type="Gene3D" id="1.10.3470.10">
    <property type="entry name" value="ABC transporter involved in vitamin B12 uptake, BtuC"/>
    <property type="match status" value="1"/>
</dbReference>
<feature type="transmembrane region" description="Helical" evidence="8">
    <location>
        <begin position="133"/>
        <end position="153"/>
    </location>
</feature>
<feature type="transmembrane region" description="Helical" evidence="8">
    <location>
        <begin position="321"/>
        <end position="339"/>
    </location>
</feature>
<reference evidence="10" key="1">
    <citation type="journal article" date="2019" name="Int. J. Syst. Evol. Microbiol.">
        <title>The Global Catalogue of Microorganisms (GCM) 10K type strain sequencing project: providing services to taxonomists for standard genome sequencing and annotation.</title>
        <authorList>
            <consortium name="The Broad Institute Genomics Platform"/>
            <consortium name="The Broad Institute Genome Sequencing Center for Infectious Disease"/>
            <person name="Wu L."/>
            <person name="Ma J."/>
        </authorList>
    </citation>
    <scope>NUCLEOTIDE SEQUENCE [LARGE SCALE GENOMIC DNA]</scope>
    <source>
        <strain evidence="10">CCTCC AB 2013263</strain>
    </source>
</reference>
<comment type="similarity">
    <text evidence="2">Belongs to the binding-protein-dependent transport system permease family. FecCD subfamily.</text>
</comment>
<organism evidence="9 10">
    <name type="scientific">Deinococcus antarcticus</name>
    <dbReference type="NCBI Taxonomy" id="1298767"/>
    <lineage>
        <taxon>Bacteria</taxon>
        <taxon>Thermotogati</taxon>
        <taxon>Deinococcota</taxon>
        <taxon>Deinococci</taxon>
        <taxon>Deinococcales</taxon>
        <taxon>Deinococcaceae</taxon>
        <taxon>Deinococcus</taxon>
    </lineage>
</organism>
<evidence type="ECO:0000256" key="5">
    <source>
        <dbReference type="ARBA" id="ARBA00022692"/>
    </source>
</evidence>
<dbReference type="Pfam" id="PF01032">
    <property type="entry name" value="FecCD"/>
    <property type="match status" value="1"/>
</dbReference>
<feature type="transmembrane region" description="Helical" evidence="8">
    <location>
        <begin position="160"/>
        <end position="177"/>
    </location>
</feature>
<dbReference type="Proteomes" id="UP001595748">
    <property type="component" value="Unassembled WGS sequence"/>
</dbReference>
<dbReference type="PANTHER" id="PTHR30472:SF25">
    <property type="entry name" value="ABC TRANSPORTER PERMEASE PROTEIN MJ0876-RELATED"/>
    <property type="match status" value="1"/>
</dbReference>
<evidence type="ECO:0000313" key="10">
    <source>
        <dbReference type="Proteomes" id="UP001595748"/>
    </source>
</evidence>
<keyword evidence="5 8" id="KW-0812">Transmembrane</keyword>
<evidence type="ECO:0000256" key="8">
    <source>
        <dbReference type="SAM" id="Phobius"/>
    </source>
</evidence>
<feature type="transmembrane region" description="Helical" evidence="8">
    <location>
        <begin position="253"/>
        <end position="281"/>
    </location>
</feature>
<dbReference type="InterPro" id="IPR000522">
    <property type="entry name" value="ABC_transptr_permease_BtuC"/>
</dbReference>
<dbReference type="EMBL" id="JBHRZF010000153">
    <property type="protein sequence ID" value="MFC3861649.1"/>
    <property type="molecule type" value="Genomic_DNA"/>
</dbReference>
<evidence type="ECO:0000313" key="9">
    <source>
        <dbReference type="EMBL" id="MFC3861649.1"/>
    </source>
</evidence>
<protein>
    <submittedName>
        <fullName evidence="9">FecCD family ABC transporter permease</fullName>
    </submittedName>
</protein>
<comment type="subcellular location">
    <subcellularLocation>
        <location evidence="1">Cell membrane</location>
        <topology evidence="1">Multi-pass membrane protein</topology>
    </subcellularLocation>
</comment>
<keyword evidence="4" id="KW-1003">Cell membrane</keyword>
<dbReference type="CDD" id="cd06550">
    <property type="entry name" value="TM_ABC_iron-siderophores_like"/>
    <property type="match status" value="1"/>
</dbReference>
<keyword evidence="6 8" id="KW-1133">Transmembrane helix</keyword>
<keyword evidence="7 8" id="KW-0472">Membrane</keyword>
<feature type="transmembrane region" description="Helical" evidence="8">
    <location>
        <begin position="21"/>
        <end position="43"/>
    </location>
</feature>
<dbReference type="SUPFAM" id="SSF81345">
    <property type="entry name" value="ABC transporter involved in vitamin B12 uptake, BtuC"/>
    <property type="match status" value="1"/>
</dbReference>
<dbReference type="RefSeq" id="WP_380078755.1">
    <property type="nucleotide sequence ID" value="NZ_JBHRZF010000153.1"/>
</dbReference>
<evidence type="ECO:0000256" key="7">
    <source>
        <dbReference type="ARBA" id="ARBA00023136"/>
    </source>
</evidence>
<accession>A0ABV8A860</accession>
<feature type="transmembrane region" description="Helical" evidence="8">
    <location>
        <begin position="108"/>
        <end position="127"/>
    </location>
</feature>
<evidence type="ECO:0000256" key="2">
    <source>
        <dbReference type="ARBA" id="ARBA00007935"/>
    </source>
</evidence>
<evidence type="ECO:0000256" key="1">
    <source>
        <dbReference type="ARBA" id="ARBA00004651"/>
    </source>
</evidence>
<evidence type="ECO:0000256" key="6">
    <source>
        <dbReference type="ARBA" id="ARBA00022989"/>
    </source>
</evidence>
<proteinExistence type="inferred from homology"/>
<dbReference type="InterPro" id="IPR037294">
    <property type="entry name" value="ABC_BtuC-like"/>
</dbReference>
<sequence length="343" mass="34884">MQDTVATATAAPRRPPPNRPLGAFLAWLVGAALVLLGALVFAVGRGSVSISPAEILEVLRGGGDQLSRTVIMDLRLPRALLAAVVGGNLAVAGVLLQAALRNPLGDPHIVGVSAGAGLGAVIAFSFLAGNFAALPLAAFAGALISVLVVYGLAYRGGAQPLRLVLAGVALTSLLGAATNGLLALSSAPLQIVMAWLMGGFSGRSWAELQGILPWSFAGLLGAFLTARAMNVLALGDEVAHGLGLRVETLRLLLLVLGALLAGASVAASGLIGFVGLIVPHVARLTVGASHERVLPLSWLLGASLLVVADTAARILLDPRELPVGIFTAALGAPYFLHLLRRRA</sequence>
<name>A0ABV8A860_9DEIO</name>
<feature type="transmembrane region" description="Helical" evidence="8">
    <location>
        <begin position="293"/>
        <end position="315"/>
    </location>
</feature>
<evidence type="ECO:0000256" key="3">
    <source>
        <dbReference type="ARBA" id="ARBA00022448"/>
    </source>
</evidence>
<dbReference type="PANTHER" id="PTHR30472">
    <property type="entry name" value="FERRIC ENTEROBACTIN TRANSPORT SYSTEM PERMEASE PROTEIN"/>
    <property type="match status" value="1"/>
</dbReference>